<evidence type="ECO:0000313" key="1">
    <source>
        <dbReference type="EMBL" id="SIR73776.1"/>
    </source>
</evidence>
<accession>A0A1N7DD74</accession>
<evidence type="ECO:0000313" key="2">
    <source>
        <dbReference type="Proteomes" id="UP000186914"/>
    </source>
</evidence>
<dbReference type="AlphaFoldDB" id="A0A1N7DD74"/>
<reference evidence="2" key="1">
    <citation type="submission" date="2017-01" db="EMBL/GenBank/DDBJ databases">
        <authorList>
            <person name="Varghese N."/>
            <person name="Submissions S."/>
        </authorList>
    </citation>
    <scope>NUCLEOTIDE SEQUENCE [LARGE SCALE GENOMIC DNA]</scope>
    <source>
        <strain evidence="2">CGMCC 1.7737</strain>
    </source>
</reference>
<keyword evidence="2" id="KW-1185">Reference proteome</keyword>
<proteinExistence type="predicted"/>
<sequence length="35" mass="3959">MQPRAYSALECILTRLESWAGAGKVNFVDDFLINE</sequence>
<gene>
    <name evidence="1" type="ORF">SAMN05421858_3528</name>
</gene>
<organism evidence="1 2">
    <name type="scientific">Haladaptatus litoreus</name>
    <dbReference type="NCBI Taxonomy" id="553468"/>
    <lineage>
        <taxon>Archaea</taxon>
        <taxon>Methanobacteriati</taxon>
        <taxon>Methanobacteriota</taxon>
        <taxon>Stenosarchaea group</taxon>
        <taxon>Halobacteria</taxon>
        <taxon>Halobacteriales</taxon>
        <taxon>Haladaptataceae</taxon>
        <taxon>Haladaptatus</taxon>
    </lineage>
</organism>
<dbReference type="EMBL" id="FTNO01000004">
    <property type="protein sequence ID" value="SIR73776.1"/>
    <property type="molecule type" value="Genomic_DNA"/>
</dbReference>
<dbReference type="Proteomes" id="UP000186914">
    <property type="component" value="Unassembled WGS sequence"/>
</dbReference>
<protein>
    <submittedName>
        <fullName evidence="1">Uncharacterized protein</fullName>
    </submittedName>
</protein>
<name>A0A1N7DD74_9EURY</name>